<keyword evidence="1" id="KW-0321">Glycogen metabolism</keyword>
<protein>
    <recommendedName>
        <fullName evidence="1">Phosphorylase b kinase regulatory subunit</fullName>
    </recommendedName>
</protein>
<dbReference type="GO" id="GO:0005977">
    <property type="term" value="P:glycogen metabolic process"/>
    <property type="evidence" value="ECO:0007669"/>
    <property type="project" value="UniProtKB-UniPathway"/>
</dbReference>
<evidence type="ECO:0000313" key="2">
    <source>
        <dbReference type="EMBL" id="KAA0196091.1"/>
    </source>
</evidence>
<keyword evidence="1" id="KW-0472">Membrane</keyword>
<evidence type="ECO:0000313" key="3">
    <source>
        <dbReference type="Proteomes" id="UP000728185"/>
    </source>
</evidence>
<dbReference type="OrthoDB" id="5971574at2759"/>
<dbReference type="AlphaFoldDB" id="A0A8E0VLY5"/>
<dbReference type="UniPathway" id="UPA00163"/>
<dbReference type="GO" id="GO:0005886">
    <property type="term" value="C:plasma membrane"/>
    <property type="evidence" value="ECO:0007669"/>
    <property type="project" value="UniProtKB-SubCell"/>
</dbReference>
<name>A0A8E0VLY5_9TREM</name>
<keyword evidence="1" id="KW-1003">Cell membrane</keyword>
<dbReference type="PANTHER" id="PTHR10749:SF7">
    <property type="entry name" value="PHOSPHORYLASE B KINASE REGULATORY SUBUNIT ALPHA-RELATED"/>
    <property type="match status" value="1"/>
</dbReference>
<organism evidence="2 3">
    <name type="scientific">Fasciolopsis buskii</name>
    <dbReference type="NCBI Taxonomy" id="27845"/>
    <lineage>
        <taxon>Eukaryota</taxon>
        <taxon>Metazoa</taxon>
        <taxon>Spiralia</taxon>
        <taxon>Lophotrochozoa</taxon>
        <taxon>Platyhelminthes</taxon>
        <taxon>Trematoda</taxon>
        <taxon>Digenea</taxon>
        <taxon>Plagiorchiida</taxon>
        <taxon>Echinostomata</taxon>
        <taxon>Echinostomatoidea</taxon>
        <taxon>Fasciolidae</taxon>
        <taxon>Fasciolopsis</taxon>
    </lineage>
</organism>
<dbReference type="GO" id="GO:0005964">
    <property type="term" value="C:phosphorylase kinase complex"/>
    <property type="evidence" value="ECO:0007669"/>
    <property type="project" value="TreeGrafter"/>
</dbReference>
<dbReference type="SUPFAM" id="SSF48208">
    <property type="entry name" value="Six-hairpin glycosidases"/>
    <property type="match status" value="1"/>
</dbReference>
<dbReference type="InterPro" id="IPR008734">
    <property type="entry name" value="PHK_A/B_su"/>
</dbReference>
<dbReference type="InterPro" id="IPR008928">
    <property type="entry name" value="6-hairpin_glycosidase_sf"/>
</dbReference>
<reference evidence="2" key="1">
    <citation type="submission" date="2019-05" db="EMBL/GenBank/DDBJ databases">
        <title>Annotation for the trematode Fasciolopsis buski.</title>
        <authorList>
            <person name="Choi Y.-J."/>
        </authorList>
    </citation>
    <scope>NUCLEOTIDE SEQUENCE</scope>
    <source>
        <strain evidence="2">HT</strain>
        <tissue evidence="2">Whole worm</tissue>
    </source>
</reference>
<dbReference type="PANTHER" id="PTHR10749">
    <property type="entry name" value="PHOSPHORYLASE B KINASE REGULATORY SUBUNIT"/>
    <property type="match status" value="1"/>
</dbReference>
<gene>
    <name evidence="2" type="ORF">FBUS_09398</name>
</gene>
<sequence length="87" mass="9424">MAKAALEALDDLDLFGADGSPLSTIHVFPDECQQCNTVLESVLPRESNSKETDAALLTIITYPGFSVTNEDLIKQTRSTVVQKLLGK</sequence>
<comment type="similarity">
    <text evidence="1">Belongs to the phosphorylase b kinase regulatory chain family.</text>
</comment>
<accession>A0A8E0VLY5</accession>
<dbReference type="EMBL" id="LUCM01003244">
    <property type="protein sequence ID" value="KAA0196091.1"/>
    <property type="molecule type" value="Genomic_DNA"/>
</dbReference>
<comment type="subcellular location">
    <subcellularLocation>
        <location evidence="1">Cell membrane</location>
        <topology evidence="1">Lipid-anchor</topology>
        <orientation evidence="1">Cytoplasmic side</orientation>
    </subcellularLocation>
</comment>
<dbReference type="Proteomes" id="UP000728185">
    <property type="component" value="Unassembled WGS sequence"/>
</dbReference>
<comment type="caution">
    <text evidence="2">The sequence shown here is derived from an EMBL/GenBank/DDBJ whole genome shotgun (WGS) entry which is preliminary data.</text>
</comment>
<keyword evidence="1" id="KW-0119">Carbohydrate metabolism</keyword>
<comment type="pathway">
    <text evidence="1">Glycan biosynthesis; glycogen metabolism.</text>
</comment>
<comment type="function">
    <text evidence="1">Phosphorylase b kinase catalyzes the phosphorylation of serine in certain substrates, including troponin I.</text>
</comment>
<keyword evidence="1" id="KW-0636">Prenylation</keyword>
<evidence type="ECO:0000256" key="1">
    <source>
        <dbReference type="RuleBase" id="RU364123"/>
    </source>
</evidence>
<proteinExistence type="inferred from homology"/>
<keyword evidence="1" id="KW-0449">Lipoprotein</keyword>
<keyword evidence="3" id="KW-1185">Reference proteome</keyword>
<keyword evidence="1" id="KW-0112">Calmodulin-binding</keyword>
<dbReference type="GO" id="GO:0005516">
    <property type="term" value="F:calmodulin binding"/>
    <property type="evidence" value="ECO:0007669"/>
    <property type="project" value="UniProtKB-KW"/>
</dbReference>